<feature type="binding site" evidence="25">
    <location>
        <position position="77"/>
    </location>
    <ligand>
        <name>Mg(2+)</name>
        <dbReference type="ChEBI" id="CHEBI:18420"/>
        <label>1</label>
    </ligand>
</feature>
<dbReference type="FunFam" id="1.10.4080.10:FF:000001">
    <property type="entry name" value="ADP-ribose glycohydrolase ARH3"/>
    <property type="match status" value="1"/>
</dbReference>
<feature type="region of interest" description="Disordered" evidence="26">
    <location>
        <begin position="372"/>
        <end position="398"/>
    </location>
</feature>
<evidence type="ECO:0000256" key="9">
    <source>
        <dbReference type="ARBA" id="ARBA00022490"/>
    </source>
</evidence>
<keyword evidence="28" id="KW-1185">Reference proteome</keyword>
<dbReference type="EMBL" id="NEDP02001654">
    <property type="protein sequence ID" value="OWF52776.1"/>
    <property type="molecule type" value="Genomic_DNA"/>
</dbReference>
<evidence type="ECO:0000256" key="14">
    <source>
        <dbReference type="ARBA" id="ARBA00023128"/>
    </source>
</evidence>
<feature type="compositionally biased region" description="Basic and acidic residues" evidence="26">
    <location>
        <begin position="388"/>
        <end position="398"/>
    </location>
</feature>
<evidence type="ECO:0000256" key="26">
    <source>
        <dbReference type="SAM" id="MobiDB-lite"/>
    </source>
</evidence>
<dbReference type="GO" id="GO:0005759">
    <property type="term" value="C:mitochondrial matrix"/>
    <property type="evidence" value="ECO:0007669"/>
    <property type="project" value="UniProtKB-SubCell"/>
</dbReference>
<evidence type="ECO:0000256" key="3">
    <source>
        <dbReference type="ARBA" id="ARBA00004305"/>
    </source>
</evidence>
<dbReference type="Proteomes" id="UP000242188">
    <property type="component" value="Unassembled WGS sequence"/>
</dbReference>
<keyword evidence="13 25" id="KW-0460">Magnesium</keyword>
<organism evidence="27 28">
    <name type="scientific">Mizuhopecten yessoensis</name>
    <name type="common">Japanese scallop</name>
    <name type="synonym">Patinopecten yessoensis</name>
    <dbReference type="NCBI Taxonomy" id="6573"/>
    <lineage>
        <taxon>Eukaryota</taxon>
        <taxon>Metazoa</taxon>
        <taxon>Spiralia</taxon>
        <taxon>Lophotrochozoa</taxon>
        <taxon>Mollusca</taxon>
        <taxon>Bivalvia</taxon>
        <taxon>Autobranchia</taxon>
        <taxon>Pteriomorphia</taxon>
        <taxon>Pectinida</taxon>
        <taxon>Pectinoidea</taxon>
        <taxon>Pectinidae</taxon>
        <taxon>Mizuhopecten</taxon>
    </lineage>
</organism>
<gene>
    <name evidence="27" type="ORF">KP79_PYT17562</name>
</gene>
<dbReference type="AlphaFoldDB" id="A0A210QVS2"/>
<evidence type="ECO:0000313" key="27">
    <source>
        <dbReference type="EMBL" id="OWF52776.1"/>
    </source>
</evidence>
<evidence type="ECO:0000256" key="21">
    <source>
        <dbReference type="ARBA" id="ARBA00042850"/>
    </source>
</evidence>
<dbReference type="GO" id="GO:0006281">
    <property type="term" value="P:DNA repair"/>
    <property type="evidence" value="ECO:0007669"/>
    <property type="project" value="UniProtKB-KW"/>
</dbReference>
<protein>
    <recommendedName>
        <fullName evidence="17">ADP-ribosylhydrolase ARH3</fullName>
        <ecNumber evidence="7">3.2.1.143</ecNumber>
    </recommendedName>
    <alternativeName>
        <fullName evidence="18">ADP-ribose glycohydrolase ARH3</fullName>
    </alternativeName>
    <alternativeName>
        <fullName evidence="19">ADP-ribosylhydrolase 3</fullName>
    </alternativeName>
    <alternativeName>
        <fullName evidence="22">O-acetyl-ADP-ribose deacetylase ARH3</fullName>
    </alternativeName>
    <alternativeName>
        <fullName evidence="23">Poly(ADP-ribose) glycohydrolase ARH3</fullName>
    </alternativeName>
    <alternativeName>
        <fullName evidence="21">[Protein ADP-ribosylarginine] hydrolase-like protein 2</fullName>
    </alternativeName>
    <alternativeName>
        <fullName evidence="20">[Protein ADP-ribosylserine] hydrolase</fullName>
    </alternativeName>
</protein>
<dbReference type="OrthoDB" id="410104at2759"/>
<evidence type="ECO:0000256" key="23">
    <source>
        <dbReference type="ARBA" id="ARBA00043193"/>
    </source>
</evidence>
<comment type="catalytic activity">
    <reaction evidence="24">
        <text>alpha-NAD(+) + H2O = ADP-D-ribose + nicotinamide + H(+)</text>
        <dbReference type="Rhea" id="RHEA:68792"/>
        <dbReference type="ChEBI" id="CHEBI:15377"/>
        <dbReference type="ChEBI" id="CHEBI:15378"/>
        <dbReference type="ChEBI" id="CHEBI:17154"/>
        <dbReference type="ChEBI" id="CHEBI:57967"/>
        <dbReference type="ChEBI" id="CHEBI:77017"/>
    </reaction>
</comment>
<dbReference type="SUPFAM" id="SSF101478">
    <property type="entry name" value="ADP-ribosylglycohydrolase"/>
    <property type="match status" value="1"/>
</dbReference>
<dbReference type="PANTHER" id="PTHR16222:SF24">
    <property type="entry name" value="ADP-RIBOSYLHYDROLASE ARH3"/>
    <property type="match status" value="1"/>
</dbReference>
<dbReference type="GO" id="GO:0004649">
    <property type="term" value="F:poly(ADP-ribose) glycohydrolase activity"/>
    <property type="evidence" value="ECO:0007669"/>
    <property type="project" value="UniProtKB-EC"/>
</dbReference>
<feature type="binding site" evidence="25">
    <location>
        <position position="331"/>
    </location>
    <ligand>
        <name>Mg(2+)</name>
        <dbReference type="ChEBI" id="CHEBI:18420"/>
        <label>1</label>
    </ligand>
</feature>
<keyword evidence="10 25" id="KW-0479">Metal-binding</keyword>
<evidence type="ECO:0000256" key="5">
    <source>
        <dbReference type="ARBA" id="ARBA00010702"/>
    </source>
</evidence>
<dbReference type="InterPro" id="IPR050792">
    <property type="entry name" value="ADP-ribosylglycohydrolase"/>
</dbReference>
<feature type="binding site" evidence="25">
    <location>
        <position position="329"/>
    </location>
    <ligand>
        <name>Mg(2+)</name>
        <dbReference type="ChEBI" id="CHEBI:18420"/>
        <label>1</label>
    </ligand>
</feature>
<evidence type="ECO:0000256" key="25">
    <source>
        <dbReference type="PIRSR" id="PIRSR605502-1"/>
    </source>
</evidence>
<evidence type="ECO:0000256" key="1">
    <source>
        <dbReference type="ARBA" id="ARBA00004123"/>
    </source>
</evidence>
<keyword evidence="9" id="KW-0963">Cytoplasm</keyword>
<dbReference type="STRING" id="6573.A0A210QVS2"/>
<comment type="subcellular location">
    <subcellularLocation>
        <location evidence="2">Chromosome</location>
    </subcellularLocation>
    <subcellularLocation>
        <location evidence="4">Cytoplasm</location>
    </subcellularLocation>
    <subcellularLocation>
        <location evidence="3">Mitochondrion matrix</location>
    </subcellularLocation>
    <subcellularLocation>
        <location evidence="1">Nucleus</location>
    </subcellularLocation>
</comment>
<comment type="similarity">
    <text evidence="5">Belongs to the ADP-ribosylglycohydrolase family.</text>
</comment>
<evidence type="ECO:0000256" key="17">
    <source>
        <dbReference type="ARBA" id="ARBA00041057"/>
    </source>
</evidence>
<feature type="binding site" evidence="25">
    <location>
        <position position="75"/>
    </location>
    <ligand>
        <name>Mg(2+)</name>
        <dbReference type="ChEBI" id="CHEBI:18420"/>
        <label>1</label>
    </ligand>
</feature>
<dbReference type="Pfam" id="PF03747">
    <property type="entry name" value="ADP_ribosyl_GH"/>
    <property type="match status" value="1"/>
</dbReference>
<dbReference type="PANTHER" id="PTHR16222">
    <property type="entry name" value="ADP-RIBOSYLGLYCOHYDROLASE"/>
    <property type="match status" value="1"/>
</dbReference>
<evidence type="ECO:0000256" key="20">
    <source>
        <dbReference type="ARBA" id="ARBA00042722"/>
    </source>
</evidence>
<name>A0A210QVS2_MIZYE</name>
<evidence type="ECO:0000256" key="2">
    <source>
        <dbReference type="ARBA" id="ARBA00004286"/>
    </source>
</evidence>
<keyword evidence="14" id="KW-0496">Mitochondrion</keyword>
<comment type="cofactor">
    <cofactor evidence="25">
        <name>Mg(2+)</name>
        <dbReference type="ChEBI" id="CHEBI:18420"/>
    </cofactor>
    <text evidence="25">Binds 2 magnesium ions per subunit.</text>
</comment>
<dbReference type="Gene3D" id="1.10.4080.10">
    <property type="entry name" value="ADP-ribosylation/Crystallin J1"/>
    <property type="match status" value="1"/>
</dbReference>
<evidence type="ECO:0000256" key="10">
    <source>
        <dbReference type="ARBA" id="ARBA00022723"/>
    </source>
</evidence>
<keyword evidence="15" id="KW-0234">DNA repair</keyword>
<evidence type="ECO:0000256" key="15">
    <source>
        <dbReference type="ARBA" id="ARBA00023204"/>
    </source>
</evidence>
<dbReference type="InterPro" id="IPR036705">
    <property type="entry name" value="Ribosyl_crysJ1_sf"/>
</dbReference>
<feature type="binding site" evidence="25">
    <location>
        <position position="332"/>
    </location>
    <ligand>
        <name>Mg(2+)</name>
        <dbReference type="ChEBI" id="CHEBI:18420"/>
        <label>1</label>
    </ligand>
</feature>
<evidence type="ECO:0000256" key="8">
    <source>
        <dbReference type="ARBA" id="ARBA00022454"/>
    </source>
</evidence>
<keyword evidence="11" id="KW-0227">DNA damage</keyword>
<keyword evidence="8" id="KW-0158">Chromosome</keyword>
<evidence type="ECO:0000256" key="18">
    <source>
        <dbReference type="ARBA" id="ARBA00042398"/>
    </source>
</evidence>
<feature type="compositionally biased region" description="Polar residues" evidence="26">
    <location>
        <begin position="372"/>
        <end position="387"/>
    </location>
</feature>
<dbReference type="GO" id="GO:0005694">
    <property type="term" value="C:chromosome"/>
    <property type="evidence" value="ECO:0007669"/>
    <property type="project" value="UniProtKB-SubCell"/>
</dbReference>
<evidence type="ECO:0000256" key="16">
    <source>
        <dbReference type="ARBA" id="ARBA00023242"/>
    </source>
</evidence>
<dbReference type="GO" id="GO:0140290">
    <property type="term" value="P:peptidyl-serine ADP-deribosylation"/>
    <property type="evidence" value="ECO:0007669"/>
    <property type="project" value="UniProtKB-ARBA"/>
</dbReference>
<proteinExistence type="inferred from homology"/>
<evidence type="ECO:0000256" key="22">
    <source>
        <dbReference type="ARBA" id="ARBA00043187"/>
    </source>
</evidence>
<evidence type="ECO:0000256" key="7">
    <source>
        <dbReference type="ARBA" id="ARBA00012255"/>
    </source>
</evidence>
<dbReference type="EC" id="3.2.1.143" evidence="7"/>
<keyword evidence="12 27" id="KW-0378">Hydrolase</keyword>
<reference evidence="27 28" key="1">
    <citation type="journal article" date="2017" name="Nat. Ecol. Evol.">
        <title>Scallop genome provides insights into evolution of bilaterian karyotype and development.</title>
        <authorList>
            <person name="Wang S."/>
            <person name="Zhang J."/>
            <person name="Jiao W."/>
            <person name="Li J."/>
            <person name="Xun X."/>
            <person name="Sun Y."/>
            <person name="Guo X."/>
            <person name="Huan P."/>
            <person name="Dong B."/>
            <person name="Zhang L."/>
            <person name="Hu X."/>
            <person name="Sun X."/>
            <person name="Wang J."/>
            <person name="Zhao C."/>
            <person name="Wang Y."/>
            <person name="Wang D."/>
            <person name="Huang X."/>
            <person name="Wang R."/>
            <person name="Lv J."/>
            <person name="Li Y."/>
            <person name="Zhang Z."/>
            <person name="Liu B."/>
            <person name="Lu W."/>
            <person name="Hui Y."/>
            <person name="Liang J."/>
            <person name="Zhou Z."/>
            <person name="Hou R."/>
            <person name="Li X."/>
            <person name="Liu Y."/>
            <person name="Li H."/>
            <person name="Ning X."/>
            <person name="Lin Y."/>
            <person name="Zhao L."/>
            <person name="Xing Q."/>
            <person name="Dou J."/>
            <person name="Li Y."/>
            <person name="Mao J."/>
            <person name="Guo H."/>
            <person name="Dou H."/>
            <person name="Li T."/>
            <person name="Mu C."/>
            <person name="Jiang W."/>
            <person name="Fu Q."/>
            <person name="Fu X."/>
            <person name="Miao Y."/>
            <person name="Liu J."/>
            <person name="Yu Q."/>
            <person name="Li R."/>
            <person name="Liao H."/>
            <person name="Li X."/>
            <person name="Kong Y."/>
            <person name="Jiang Z."/>
            <person name="Chourrout D."/>
            <person name="Li R."/>
            <person name="Bao Z."/>
        </authorList>
    </citation>
    <scope>NUCLEOTIDE SEQUENCE [LARGE SCALE GENOMIC DNA]</scope>
    <source>
        <strain evidence="27 28">PY_sf001</strain>
    </source>
</reference>
<feature type="binding site" evidence="25">
    <location>
        <position position="76"/>
    </location>
    <ligand>
        <name>Mg(2+)</name>
        <dbReference type="ChEBI" id="CHEBI:18420"/>
        <label>1</label>
    </ligand>
</feature>
<evidence type="ECO:0000256" key="19">
    <source>
        <dbReference type="ARBA" id="ARBA00042471"/>
    </source>
</evidence>
<evidence type="ECO:0000256" key="12">
    <source>
        <dbReference type="ARBA" id="ARBA00022801"/>
    </source>
</evidence>
<keyword evidence="16" id="KW-0539">Nucleus</keyword>
<evidence type="ECO:0000256" key="11">
    <source>
        <dbReference type="ARBA" id="ARBA00022763"/>
    </source>
</evidence>
<dbReference type="GO" id="GO:0005634">
    <property type="term" value="C:nucleus"/>
    <property type="evidence" value="ECO:0007669"/>
    <property type="project" value="UniProtKB-SubCell"/>
</dbReference>
<sequence length="398" mass="44424">MAQARSLLSRYRGCLAGAVIGDCVGAVFEGAWADSIAIVKIIKEDEKIREAAEKRKRENENPDGEVSNGEIWTFTDDTAMARSVAKSLIKHNGFNARDMARRFSEEYFNERFRGYGGSVTVVFQKLQETEYENPFEPAKKQFEGQGSYGNGGAMRIAPAGLFGYKDNDFHRLRDLAKDITNITHSHYQAIQGAVLQAYAVDLALRVEGHLDADEFLNDLIKQMKLMEKETERFTKMTNEKVARDRGEERSSASEHPYCDKLEKIKTFLKQEAPPSPEEIDEELGTDVSALESVPAAIFAFLYATKDIPYLENRNLFEKTVMYAISLGGDTDTIATMAAAIAGACYGEEQLPEHWKLCCEGVDDALEDAEQLYNLSQSSNTQPPGSDTKSPEQDSRSLQ</sequence>
<comment type="subunit">
    <text evidence="6">Monomer.</text>
</comment>
<comment type="caution">
    <text evidence="27">The sequence shown here is derived from an EMBL/GenBank/DDBJ whole genome shotgun (WGS) entry which is preliminary data.</text>
</comment>
<dbReference type="InterPro" id="IPR005502">
    <property type="entry name" value="Ribosyl_crysJ1"/>
</dbReference>
<evidence type="ECO:0000256" key="6">
    <source>
        <dbReference type="ARBA" id="ARBA00011245"/>
    </source>
</evidence>
<evidence type="ECO:0000313" key="28">
    <source>
        <dbReference type="Proteomes" id="UP000242188"/>
    </source>
</evidence>
<evidence type="ECO:0000256" key="24">
    <source>
        <dbReference type="ARBA" id="ARBA00049015"/>
    </source>
</evidence>
<accession>A0A210QVS2</accession>
<evidence type="ECO:0000256" key="13">
    <source>
        <dbReference type="ARBA" id="ARBA00022842"/>
    </source>
</evidence>
<evidence type="ECO:0000256" key="4">
    <source>
        <dbReference type="ARBA" id="ARBA00004496"/>
    </source>
</evidence>
<dbReference type="GO" id="GO:0046872">
    <property type="term" value="F:metal ion binding"/>
    <property type="evidence" value="ECO:0007669"/>
    <property type="project" value="UniProtKB-KW"/>
</dbReference>